<proteinExistence type="predicted"/>
<comment type="caution">
    <text evidence="1">The sequence shown here is derived from an EMBL/GenBank/DDBJ whole genome shotgun (WGS) entry which is preliminary data.</text>
</comment>
<dbReference type="Pfam" id="PF14097">
    <property type="entry name" value="SpoVAE"/>
    <property type="match status" value="1"/>
</dbReference>
<keyword evidence="2" id="KW-1185">Reference proteome</keyword>
<gene>
    <name evidence="1" type="ORF">JOD17_002684</name>
</gene>
<dbReference type="Proteomes" id="UP000741863">
    <property type="component" value="Unassembled WGS sequence"/>
</dbReference>
<dbReference type="InterPro" id="IPR025914">
    <property type="entry name" value="SpoVAE"/>
</dbReference>
<evidence type="ECO:0000313" key="1">
    <source>
        <dbReference type="EMBL" id="MBM7633590.1"/>
    </source>
</evidence>
<organism evidence="1 2">
    <name type="scientific">Geomicrobium sediminis</name>
    <dbReference type="NCBI Taxonomy" id="1347788"/>
    <lineage>
        <taxon>Bacteria</taxon>
        <taxon>Bacillati</taxon>
        <taxon>Bacillota</taxon>
        <taxon>Bacilli</taxon>
        <taxon>Bacillales</taxon>
        <taxon>Geomicrobium</taxon>
    </lineage>
</organism>
<accession>A0ABS2PDT3</accession>
<sequence>MQKVIFVTDGDAIACKAIIRATKTLSIGHVILSGGNPTCCSYEDLLKKVKASEYLITVVLFDDAGQVEIGKGETLMKQLAEEEEIEIIGALAVSSADRSADWTRVDVSIDRNGQLVSQGVDKEGIPDLEDHKVHGDTVYVLDQLDIKTVVGIGDLGKMAGRDDPHKGAKVTTKALKLIIERSAK</sequence>
<name>A0ABS2PDT3_9BACL</name>
<dbReference type="EMBL" id="JAFBEC010000007">
    <property type="protein sequence ID" value="MBM7633590.1"/>
    <property type="molecule type" value="Genomic_DNA"/>
</dbReference>
<dbReference type="RefSeq" id="WP_204698290.1">
    <property type="nucleotide sequence ID" value="NZ_JAFBEC010000007.1"/>
</dbReference>
<evidence type="ECO:0000313" key="2">
    <source>
        <dbReference type="Proteomes" id="UP000741863"/>
    </source>
</evidence>
<reference evidence="1 2" key="1">
    <citation type="submission" date="2021-01" db="EMBL/GenBank/DDBJ databases">
        <title>Genomic Encyclopedia of Type Strains, Phase IV (KMG-IV): sequencing the most valuable type-strain genomes for metagenomic binning, comparative biology and taxonomic classification.</title>
        <authorList>
            <person name="Goeker M."/>
        </authorList>
    </citation>
    <scope>NUCLEOTIDE SEQUENCE [LARGE SCALE GENOMIC DNA]</scope>
    <source>
        <strain evidence="1 2">DSM 25540</strain>
    </source>
</reference>
<protein>
    <submittedName>
        <fullName evidence="1">Stage V sporulation protein AE</fullName>
    </submittedName>
</protein>